<dbReference type="InterPro" id="IPR006517">
    <property type="entry name" value="Phage_terminase_lsu-like_C"/>
</dbReference>
<evidence type="ECO:0000313" key="1">
    <source>
        <dbReference type="EMBL" id="TRW26238.1"/>
    </source>
</evidence>
<evidence type="ECO:0000313" key="2">
    <source>
        <dbReference type="Proteomes" id="UP000319424"/>
    </source>
</evidence>
<comment type="caution">
    <text evidence="1">The sequence shown here is derived from an EMBL/GenBank/DDBJ whole genome shotgun (WGS) entry which is preliminary data.</text>
</comment>
<dbReference type="Proteomes" id="UP000319424">
    <property type="component" value="Unassembled WGS sequence"/>
</dbReference>
<dbReference type="Gene3D" id="3.40.50.300">
    <property type="entry name" value="P-loop containing nucleotide triphosphate hydrolases"/>
    <property type="match status" value="1"/>
</dbReference>
<dbReference type="RefSeq" id="WP_144398167.1">
    <property type="nucleotide sequence ID" value="NZ_VJXW01000007.1"/>
</dbReference>
<reference evidence="1 2" key="1">
    <citation type="submission" date="2019-07" db="EMBL/GenBank/DDBJ databases">
        <title>Criibacterium bergeronii gen. nov., sp. nov. isolated from human clinical samples.</title>
        <authorList>
            <person name="Maheux A.F."/>
            <person name="Boudreau D.K."/>
            <person name="Berube E."/>
            <person name="Brodeur S."/>
            <person name="Bernard K.A."/>
            <person name="Abed J.Y."/>
            <person name="Ducrey E."/>
            <person name="Guay E.F."/>
            <person name="Raymond F."/>
            <person name="Corbeil J."/>
            <person name="Domingo M.-C."/>
            <person name="Roy P.H."/>
            <person name="Boissinot M."/>
            <person name="Tocheva E.I."/>
            <person name="Omar R.F."/>
        </authorList>
    </citation>
    <scope>NUCLEOTIDE SEQUENCE [LARGE SCALE GENOMIC DNA]</scope>
    <source>
        <strain evidence="1 2">CCRI-24246</strain>
    </source>
</reference>
<sequence length="585" mass="68250">MKSCIKQSSKNILKSLIELANENIGDLKSEYDENLVSLTKDYLYSNDDKRKISLQRLYEGGLDIKGKDGIRKRLAAIDLEYFARAYFPHYFSRESASFHKELDHIWSDGVMKDLNVYSKEAAKKIYTLPGNKRAVAAPRGHAKSTNLTFKDTLHSILYAYKHFILIISDVYDQATGFLESIKTELEENEHIKEDFGDITGRIWKQDVVLTSTGIKIVARGSNQKVRGIKHKQYRPDLIICDDIENDELVRTVEQRRKLEDWYFKALSKAGDTYTDIVYVGTVLHYDSLLSKLLKNTGYKSQKYKAVISFAVNSQLWDKWEQIYVDLDDEDRQEHARRYFSDNKDAMLEGADVLWEEKLSYYDLMKMRVDEGESSFNSELQNEPINPDDCLFNEEWFDYYNPFETNFSDGFEFFGFVDPSLGKSKKSDFSAIITIAKQISTGYMYVEDADVQRRHPDKIINDILEKAVRLKKQYNSSYKIFGAETNQFQWFLKEQLAKEAAKRNIYLPIEEVSQSSDKIMRIQTLQPDIKNKYIKFNKNHKKLLEQLKYFPMADHDDAPDALEACRSLASKYKKKLRLLDKRLFGL</sequence>
<proteinExistence type="predicted"/>
<dbReference type="EMBL" id="VJXW01000007">
    <property type="protein sequence ID" value="TRW26238.1"/>
    <property type="molecule type" value="Genomic_DNA"/>
</dbReference>
<gene>
    <name evidence="1" type="ORF">FL857_06000</name>
</gene>
<protein>
    <recommendedName>
        <fullName evidence="3">Phage terminase large subunit</fullName>
    </recommendedName>
</protein>
<organism evidence="1 2">
    <name type="scientific">Criibacterium bergeronii</name>
    <dbReference type="NCBI Taxonomy" id="1871336"/>
    <lineage>
        <taxon>Bacteria</taxon>
        <taxon>Bacillati</taxon>
        <taxon>Bacillota</taxon>
        <taxon>Clostridia</taxon>
        <taxon>Peptostreptococcales</taxon>
        <taxon>Filifactoraceae</taxon>
        <taxon>Criibacterium</taxon>
    </lineage>
</organism>
<evidence type="ECO:0008006" key="3">
    <source>
        <dbReference type="Google" id="ProtNLM"/>
    </source>
</evidence>
<name>A0A552V713_9FIRM</name>
<dbReference type="InterPro" id="IPR027417">
    <property type="entry name" value="P-loop_NTPase"/>
</dbReference>
<dbReference type="NCBIfam" id="TIGR01630">
    <property type="entry name" value="psiM2_ORF9"/>
    <property type="match status" value="1"/>
</dbReference>
<dbReference type="OrthoDB" id="378710at2"/>
<accession>A0A552V713</accession>
<dbReference type="AlphaFoldDB" id="A0A552V713"/>